<comment type="caution">
    <text evidence="1">The sequence shown here is derived from an EMBL/GenBank/DDBJ whole genome shotgun (WGS) entry which is preliminary data.</text>
</comment>
<proteinExistence type="predicted"/>
<organism evidence="1 2">
    <name type="scientific">Dillenia turbinata</name>
    <dbReference type="NCBI Taxonomy" id="194707"/>
    <lineage>
        <taxon>Eukaryota</taxon>
        <taxon>Viridiplantae</taxon>
        <taxon>Streptophyta</taxon>
        <taxon>Embryophyta</taxon>
        <taxon>Tracheophyta</taxon>
        <taxon>Spermatophyta</taxon>
        <taxon>Magnoliopsida</taxon>
        <taxon>eudicotyledons</taxon>
        <taxon>Gunneridae</taxon>
        <taxon>Pentapetalae</taxon>
        <taxon>Dilleniales</taxon>
        <taxon>Dilleniaceae</taxon>
        <taxon>Dillenia</taxon>
    </lineage>
</organism>
<dbReference type="PANTHER" id="PTHR35702:SF2">
    <property type="match status" value="1"/>
</dbReference>
<dbReference type="Proteomes" id="UP001370490">
    <property type="component" value="Unassembled WGS sequence"/>
</dbReference>
<dbReference type="EMBL" id="JBAMMX010000006">
    <property type="protein sequence ID" value="KAK6937288.1"/>
    <property type="molecule type" value="Genomic_DNA"/>
</dbReference>
<gene>
    <name evidence="1" type="ORF">RJ641_030796</name>
</gene>
<protein>
    <submittedName>
        <fullName evidence="1">Uncharacterized protein</fullName>
    </submittedName>
</protein>
<accession>A0AAN8VZT7</accession>
<name>A0AAN8VZT7_9MAGN</name>
<reference evidence="1 2" key="1">
    <citation type="submission" date="2023-12" db="EMBL/GenBank/DDBJ databases">
        <title>A high-quality genome assembly for Dillenia turbinata (Dilleniales).</title>
        <authorList>
            <person name="Chanderbali A."/>
        </authorList>
    </citation>
    <scope>NUCLEOTIDE SEQUENCE [LARGE SCALE GENOMIC DNA]</scope>
    <source>
        <strain evidence="1">LSX21</strain>
        <tissue evidence="1">Leaf</tissue>
    </source>
</reference>
<dbReference type="AlphaFoldDB" id="A0AAN8VZT7"/>
<evidence type="ECO:0000313" key="2">
    <source>
        <dbReference type="Proteomes" id="UP001370490"/>
    </source>
</evidence>
<dbReference type="PANTHER" id="PTHR35702">
    <property type="entry name" value="EXPRESSED PROTEIN"/>
    <property type="match status" value="1"/>
</dbReference>
<evidence type="ECO:0000313" key="1">
    <source>
        <dbReference type="EMBL" id="KAK6937288.1"/>
    </source>
</evidence>
<sequence>MDIDNTSSQLLLVVGIIVLSIAGEKCRKLIMGEEASQGYDRFTFLNCFDMGIGTLVCLTKEALKVYLHYVRANYVSEVRKEATEVSFEYEILQGKSTEEATELSIAEGDAVARQAMRQAKHLMTPGLFALWDLFETIYVGGGLGKGLARGIGTFMGAYVGGYIGENKYGKLGFIVGSHLGCWVGGRSGPMLYHVFNGVDSLLHLARFLRKPL</sequence>
<keyword evidence="2" id="KW-1185">Reference proteome</keyword>